<accession>A0A7J6MA90</accession>
<dbReference type="AlphaFoldDB" id="A0A7J6MA90"/>
<reference evidence="1 2" key="1">
    <citation type="submission" date="2020-04" db="EMBL/GenBank/DDBJ databases">
        <title>Perkinsus chesapeaki whole genome sequence.</title>
        <authorList>
            <person name="Bogema D.R."/>
        </authorList>
    </citation>
    <scope>NUCLEOTIDE SEQUENCE [LARGE SCALE GENOMIC DNA]</scope>
    <source>
        <strain evidence="1">ATCC PRA-425</strain>
    </source>
</reference>
<keyword evidence="2" id="KW-1185">Reference proteome</keyword>
<name>A0A7J6MA90_PERCH</name>
<dbReference type="Proteomes" id="UP000591131">
    <property type="component" value="Unassembled WGS sequence"/>
</dbReference>
<organism evidence="1 2">
    <name type="scientific">Perkinsus chesapeaki</name>
    <name type="common">Clam parasite</name>
    <name type="synonym">Perkinsus andrewsi</name>
    <dbReference type="NCBI Taxonomy" id="330153"/>
    <lineage>
        <taxon>Eukaryota</taxon>
        <taxon>Sar</taxon>
        <taxon>Alveolata</taxon>
        <taxon>Perkinsozoa</taxon>
        <taxon>Perkinsea</taxon>
        <taxon>Perkinsida</taxon>
        <taxon>Perkinsidae</taxon>
        <taxon>Perkinsus</taxon>
    </lineage>
</organism>
<sequence length="129" mass="14050">MAVAEMTPPDMLPNILSGPLPIGKYDIVGKHPHIPIKEISILSGSRILFITPGPDIRATYTMSATGDAIFPSLNKKDIEALKTEFPKYFNDKTIVKLDCATEGSALAIVFSNGEDIYYSHQAALLPFNV</sequence>
<comment type="caution">
    <text evidence="1">The sequence shown here is derived from an EMBL/GenBank/DDBJ whole genome shotgun (WGS) entry which is preliminary data.</text>
</comment>
<dbReference type="EMBL" id="JAAPAO010000190">
    <property type="protein sequence ID" value="KAF4668449.1"/>
    <property type="molecule type" value="Genomic_DNA"/>
</dbReference>
<gene>
    <name evidence="1" type="ORF">FOL47_003032</name>
</gene>
<evidence type="ECO:0000313" key="2">
    <source>
        <dbReference type="Proteomes" id="UP000591131"/>
    </source>
</evidence>
<protein>
    <submittedName>
        <fullName evidence="1">Uncharacterized protein</fullName>
    </submittedName>
</protein>
<proteinExistence type="predicted"/>
<evidence type="ECO:0000313" key="1">
    <source>
        <dbReference type="EMBL" id="KAF4668449.1"/>
    </source>
</evidence>